<evidence type="ECO:0000256" key="8">
    <source>
        <dbReference type="ARBA" id="ARBA00025699"/>
    </source>
</evidence>
<evidence type="ECO:0000256" key="10">
    <source>
        <dbReference type="PIRNR" id="PIRNR015601"/>
    </source>
</evidence>
<proteinExistence type="inferred from homology"/>
<protein>
    <recommendedName>
        <fullName evidence="10">Ribosomal RNA small subunit methyltransferase E</fullName>
        <ecNumber evidence="10">2.1.1.193</ecNumber>
    </recommendedName>
</protein>
<dbReference type="PIRSF" id="PIRSF015601">
    <property type="entry name" value="MTase_slr0722"/>
    <property type="match status" value="1"/>
</dbReference>
<dbReference type="Pfam" id="PF20260">
    <property type="entry name" value="PUA_4"/>
    <property type="match status" value="1"/>
</dbReference>
<feature type="domain" description="Ribosomal RNA small subunit methyltransferase E PUA-like" evidence="12">
    <location>
        <begin position="27"/>
        <end position="63"/>
    </location>
</feature>
<feature type="domain" description="Ribosomal RNA small subunit methyltransferase E methyltransferase" evidence="11">
    <location>
        <begin position="80"/>
        <end position="232"/>
    </location>
</feature>
<evidence type="ECO:0000256" key="9">
    <source>
        <dbReference type="ARBA" id="ARBA00047944"/>
    </source>
</evidence>
<gene>
    <name evidence="13" type="ORF">ENR23_06000</name>
</gene>
<evidence type="ECO:0000313" key="13">
    <source>
        <dbReference type="EMBL" id="HGZ42968.1"/>
    </source>
</evidence>
<comment type="catalytic activity">
    <reaction evidence="9 10">
        <text>uridine(1498) in 16S rRNA + S-adenosyl-L-methionine = N(3)-methyluridine(1498) in 16S rRNA + S-adenosyl-L-homocysteine + H(+)</text>
        <dbReference type="Rhea" id="RHEA:42920"/>
        <dbReference type="Rhea" id="RHEA-COMP:10283"/>
        <dbReference type="Rhea" id="RHEA-COMP:10284"/>
        <dbReference type="ChEBI" id="CHEBI:15378"/>
        <dbReference type="ChEBI" id="CHEBI:57856"/>
        <dbReference type="ChEBI" id="CHEBI:59789"/>
        <dbReference type="ChEBI" id="CHEBI:65315"/>
        <dbReference type="ChEBI" id="CHEBI:74502"/>
        <dbReference type="EC" id="2.1.1.193"/>
    </reaction>
</comment>
<evidence type="ECO:0000256" key="4">
    <source>
        <dbReference type="ARBA" id="ARBA00022552"/>
    </source>
</evidence>
<name>A0A832MMI9_UNCEI</name>
<accession>A0A832MMI9</accession>
<dbReference type="EMBL" id="DSQF01000012">
    <property type="protein sequence ID" value="HGZ42968.1"/>
    <property type="molecule type" value="Genomic_DNA"/>
</dbReference>
<dbReference type="InterPro" id="IPR015947">
    <property type="entry name" value="PUA-like_sf"/>
</dbReference>
<dbReference type="InterPro" id="IPR029026">
    <property type="entry name" value="tRNA_m1G_MTases_N"/>
</dbReference>
<dbReference type="InterPro" id="IPR029028">
    <property type="entry name" value="Alpha/beta_knot_MTases"/>
</dbReference>
<organism evidence="13">
    <name type="scientific">Eiseniibacteriota bacterium</name>
    <dbReference type="NCBI Taxonomy" id="2212470"/>
    <lineage>
        <taxon>Bacteria</taxon>
        <taxon>Candidatus Eiseniibacteriota</taxon>
    </lineage>
</organism>
<dbReference type="InterPro" id="IPR046887">
    <property type="entry name" value="RsmE_PUA-like"/>
</dbReference>
<dbReference type="InterPro" id="IPR006700">
    <property type="entry name" value="RsmE"/>
</dbReference>
<comment type="similarity">
    <text evidence="2 10">Belongs to the RNA methyltransferase RsmE family.</text>
</comment>
<dbReference type="SUPFAM" id="SSF88697">
    <property type="entry name" value="PUA domain-like"/>
    <property type="match status" value="1"/>
</dbReference>
<evidence type="ECO:0000256" key="2">
    <source>
        <dbReference type="ARBA" id="ARBA00005528"/>
    </source>
</evidence>
<dbReference type="SUPFAM" id="SSF75217">
    <property type="entry name" value="alpha/beta knot"/>
    <property type="match status" value="1"/>
</dbReference>
<dbReference type="AlphaFoldDB" id="A0A832MMI9"/>
<evidence type="ECO:0000256" key="5">
    <source>
        <dbReference type="ARBA" id="ARBA00022603"/>
    </source>
</evidence>
<comment type="caution">
    <text evidence="13">The sequence shown here is derived from an EMBL/GenBank/DDBJ whole genome shotgun (WGS) entry which is preliminary data.</text>
</comment>
<evidence type="ECO:0000259" key="12">
    <source>
        <dbReference type="Pfam" id="PF20260"/>
    </source>
</evidence>
<dbReference type="GO" id="GO:0005737">
    <property type="term" value="C:cytoplasm"/>
    <property type="evidence" value="ECO:0007669"/>
    <property type="project" value="UniProtKB-SubCell"/>
</dbReference>
<evidence type="ECO:0000256" key="7">
    <source>
        <dbReference type="ARBA" id="ARBA00022691"/>
    </source>
</evidence>
<comment type="subcellular location">
    <subcellularLocation>
        <location evidence="1 10">Cytoplasm</location>
    </subcellularLocation>
</comment>
<comment type="function">
    <text evidence="8 10">Specifically methylates the N3 position of the uracil ring of uridine 1498 (m3U1498) in 16S rRNA. Acts on the fully assembled 30S ribosomal subunit.</text>
</comment>
<keyword evidence="4 10" id="KW-0698">rRNA processing</keyword>
<sequence length="250" mass="26406">MRSDAAPARVWVPEVPACGALIDPGPDARHYLERVCRAREGESVTLTDGRGRVAVARVTRDGGRLALAVGRVEDLPAPAPRVLLCGAPEGERADWMVEKLAELGVTTLIPVDTARARWERFERRAQRFERLALAALRQSLGAHRMEIGRPTPLGEACAALPAGGTRWLAEPSGARADARRAALPGWYGVVGPAAGLDEAERASCIACGFAPISLADSRLRTETAALCMAALWAACADRGAEVAGETGRGA</sequence>
<dbReference type="PANTHER" id="PTHR30027:SF3">
    <property type="entry name" value="16S RRNA (URACIL(1498)-N(3))-METHYLTRANSFERASE"/>
    <property type="match status" value="1"/>
</dbReference>
<dbReference type="Gene3D" id="3.40.1280.10">
    <property type="match status" value="1"/>
</dbReference>
<evidence type="ECO:0000259" key="11">
    <source>
        <dbReference type="Pfam" id="PF04452"/>
    </source>
</evidence>
<reference evidence="13" key="1">
    <citation type="journal article" date="2020" name="mSystems">
        <title>Genome- and Community-Level Interaction Insights into Carbon Utilization and Element Cycling Functions of Hydrothermarchaeota in Hydrothermal Sediment.</title>
        <authorList>
            <person name="Zhou Z."/>
            <person name="Liu Y."/>
            <person name="Xu W."/>
            <person name="Pan J."/>
            <person name="Luo Z.H."/>
            <person name="Li M."/>
        </authorList>
    </citation>
    <scope>NUCLEOTIDE SEQUENCE [LARGE SCALE GENOMIC DNA]</scope>
    <source>
        <strain evidence="13">SpSt-381</strain>
    </source>
</reference>
<dbReference type="GO" id="GO:0070475">
    <property type="term" value="P:rRNA base methylation"/>
    <property type="evidence" value="ECO:0007669"/>
    <property type="project" value="TreeGrafter"/>
</dbReference>
<evidence type="ECO:0000256" key="3">
    <source>
        <dbReference type="ARBA" id="ARBA00022490"/>
    </source>
</evidence>
<dbReference type="InterPro" id="IPR046886">
    <property type="entry name" value="RsmE_MTase_dom"/>
</dbReference>
<keyword evidence="3 10" id="KW-0963">Cytoplasm</keyword>
<dbReference type="EC" id="2.1.1.193" evidence="10"/>
<keyword evidence="5 10" id="KW-0489">Methyltransferase</keyword>
<dbReference type="NCBIfam" id="TIGR00046">
    <property type="entry name" value="RsmE family RNA methyltransferase"/>
    <property type="match status" value="1"/>
</dbReference>
<evidence type="ECO:0000256" key="1">
    <source>
        <dbReference type="ARBA" id="ARBA00004496"/>
    </source>
</evidence>
<dbReference type="GO" id="GO:0070042">
    <property type="term" value="F:rRNA (uridine-N3-)-methyltransferase activity"/>
    <property type="evidence" value="ECO:0007669"/>
    <property type="project" value="TreeGrafter"/>
</dbReference>
<dbReference type="Pfam" id="PF04452">
    <property type="entry name" value="Methyltrans_RNA"/>
    <property type="match status" value="1"/>
</dbReference>
<dbReference type="CDD" id="cd18084">
    <property type="entry name" value="RsmE-like"/>
    <property type="match status" value="1"/>
</dbReference>
<keyword evidence="6 10" id="KW-0808">Transferase</keyword>
<keyword evidence="7 10" id="KW-0949">S-adenosyl-L-methionine</keyword>
<evidence type="ECO:0000256" key="6">
    <source>
        <dbReference type="ARBA" id="ARBA00022679"/>
    </source>
</evidence>
<dbReference type="PANTHER" id="PTHR30027">
    <property type="entry name" value="RIBOSOMAL RNA SMALL SUBUNIT METHYLTRANSFERASE E"/>
    <property type="match status" value="1"/>
</dbReference>